<dbReference type="Gene3D" id="3.40.1350.100">
    <property type="match status" value="1"/>
</dbReference>
<organism evidence="4 5">
    <name type="scientific">Adiantum capillus-veneris</name>
    <name type="common">Maidenhair fern</name>
    <dbReference type="NCBI Taxonomy" id="13818"/>
    <lineage>
        <taxon>Eukaryota</taxon>
        <taxon>Viridiplantae</taxon>
        <taxon>Streptophyta</taxon>
        <taxon>Embryophyta</taxon>
        <taxon>Tracheophyta</taxon>
        <taxon>Polypodiopsida</taxon>
        <taxon>Polypodiidae</taxon>
        <taxon>Polypodiales</taxon>
        <taxon>Pteridineae</taxon>
        <taxon>Pteridaceae</taxon>
        <taxon>Vittarioideae</taxon>
        <taxon>Adiantum</taxon>
    </lineage>
</organism>
<comment type="caution">
    <text evidence="4">The sequence shown here is derived from an EMBL/GenBank/DDBJ whole genome shotgun (WGS) entry which is preliminary data.</text>
</comment>
<dbReference type="GO" id="GO:0015031">
    <property type="term" value="P:protein transport"/>
    <property type="evidence" value="ECO:0007669"/>
    <property type="project" value="InterPro"/>
</dbReference>
<name>A0A9D4U6U5_ADICA</name>
<accession>A0A9D4U6U5</accession>
<sequence length="184" mass="20789">MEDKGDCRVAVRLHWIRKARIDQSLMVQAREPVTGKGAKVVAVSLNKVYKLHAEGISFRFLPDPEQVKNALQVAQGFEEKVRSFDGVPVFQSNNLIVRSNEVRCSPVFFRKEDLEQALQTAFQLQKRINPSMQVKTDIQVGSLEHVLKQMEASINEQEWGDIVFIPPGMKALSQLDNVNKTTIG</sequence>
<dbReference type="PANTHER" id="PTHR33926">
    <property type="entry name" value="PROTEIN TIC 22, CHLOROPLASTIC"/>
    <property type="match status" value="1"/>
</dbReference>
<dbReference type="Proteomes" id="UP000886520">
    <property type="component" value="Chromosome 22"/>
</dbReference>
<dbReference type="OrthoDB" id="196308at2759"/>
<keyword evidence="2" id="KW-0150">Chloroplast</keyword>
<evidence type="ECO:0000256" key="1">
    <source>
        <dbReference type="ARBA" id="ARBA00004229"/>
    </source>
</evidence>
<reference evidence="4" key="1">
    <citation type="submission" date="2021-01" db="EMBL/GenBank/DDBJ databases">
        <title>Adiantum capillus-veneris genome.</title>
        <authorList>
            <person name="Fang Y."/>
            <person name="Liao Q."/>
        </authorList>
    </citation>
    <scope>NUCLEOTIDE SEQUENCE</scope>
    <source>
        <strain evidence="4">H3</strain>
        <tissue evidence="4">Leaf</tissue>
    </source>
</reference>
<dbReference type="PANTHER" id="PTHR33926:SF4">
    <property type="entry name" value="PROTEIN TIC 22, CHLOROPLASTIC"/>
    <property type="match status" value="1"/>
</dbReference>
<gene>
    <name evidence="4" type="ORF">GOP47_0022729</name>
</gene>
<dbReference type="EMBL" id="JABFUD020000022">
    <property type="protein sequence ID" value="KAI5062190.1"/>
    <property type="molecule type" value="Genomic_DNA"/>
</dbReference>
<comment type="subcellular location">
    <subcellularLocation>
        <location evidence="1">Plastid</location>
        <location evidence="1">Chloroplast</location>
    </subcellularLocation>
</comment>
<dbReference type="AlphaFoldDB" id="A0A9D4U6U5"/>
<evidence type="ECO:0000313" key="5">
    <source>
        <dbReference type="Proteomes" id="UP000886520"/>
    </source>
</evidence>
<dbReference type="GO" id="GO:0009507">
    <property type="term" value="C:chloroplast"/>
    <property type="evidence" value="ECO:0007669"/>
    <property type="project" value="UniProtKB-SubCell"/>
</dbReference>
<protein>
    <submittedName>
        <fullName evidence="4">Uncharacterized protein</fullName>
    </submittedName>
</protein>
<keyword evidence="5" id="KW-1185">Reference proteome</keyword>
<proteinExistence type="predicted"/>
<evidence type="ECO:0000256" key="3">
    <source>
        <dbReference type="ARBA" id="ARBA00022640"/>
    </source>
</evidence>
<dbReference type="Pfam" id="PF04278">
    <property type="entry name" value="Tic22"/>
    <property type="match status" value="1"/>
</dbReference>
<keyword evidence="3" id="KW-0934">Plastid</keyword>
<evidence type="ECO:0000256" key="2">
    <source>
        <dbReference type="ARBA" id="ARBA00022528"/>
    </source>
</evidence>
<dbReference type="InterPro" id="IPR007378">
    <property type="entry name" value="Tic22-like"/>
</dbReference>
<evidence type="ECO:0000313" key="4">
    <source>
        <dbReference type="EMBL" id="KAI5062190.1"/>
    </source>
</evidence>